<feature type="transmembrane region" description="Helical" evidence="1">
    <location>
        <begin position="80"/>
        <end position="100"/>
    </location>
</feature>
<organism evidence="2">
    <name type="scientific">Culex pipiens</name>
    <name type="common">House mosquito</name>
    <dbReference type="NCBI Taxonomy" id="7175"/>
    <lineage>
        <taxon>Eukaryota</taxon>
        <taxon>Metazoa</taxon>
        <taxon>Ecdysozoa</taxon>
        <taxon>Arthropoda</taxon>
        <taxon>Hexapoda</taxon>
        <taxon>Insecta</taxon>
        <taxon>Pterygota</taxon>
        <taxon>Neoptera</taxon>
        <taxon>Endopterygota</taxon>
        <taxon>Diptera</taxon>
        <taxon>Nematocera</taxon>
        <taxon>Culicoidea</taxon>
        <taxon>Culicidae</taxon>
        <taxon>Culicinae</taxon>
        <taxon>Culicini</taxon>
        <taxon>Culex</taxon>
        <taxon>Culex</taxon>
    </lineage>
</organism>
<dbReference type="EMBL" id="HBUE01296965">
    <property type="protein sequence ID" value="CAG6576903.1"/>
    <property type="molecule type" value="Transcribed_RNA"/>
</dbReference>
<dbReference type="AlphaFoldDB" id="A0A8D8GZ93"/>
<keyword evidence="1" id="KW-1133">Transmembrane helix</keyword>
<keyword evidence="1" id="KW-0472">Membrane</keyword>
<feature type="transmembrane region" description="Helical" evidence="1">
    <location>
        <begin position="15"/>
        <end position="43"/>
    </location>
</feature>
<dbReference type="EMBL" id="HBUE01191062">
    <property type="protein sequence ID" value="CAG6525212.1"/>
    <property type="molecule type" value="Transcribed_RNA"/>
</dbReference>
<dbReference type="EMBL" id="HBUE01191061">
    <property type="protein sequence ID" value="CAG6525211.1"/>
    <property type="molecule type" value="Transcribed_RNA"/>
</dbReference>
<reference evidence="2" key="1">
    <citation type="submission" date="2021-05" db="EMBL/GenBank/DDBJ databases">
        <authorList>
            <person name="Alioto T."/>
            <person name="Alioto T."/>
            <person name="Gomez Garrido J."/>
        </authorList>
    </citation>
    <scope>NUCLEOTIDE SEQUENCE</scope>
</reference>
<feature type="transmembrane region" description="Helical" evidence="1">
    <location>
        <begin position="55"/>
        <end position="74"/>
    </location>
</feature>
<keyword evidence="1" id="KW-0812">Transmembrane</keyword>
<evidence type="ECO:0000256" key="1">
    <source>
        <dbReference type="SAM" id="Phobius"/>
    </source>
</evidence>
<protein>
    <submittedName>
        <fullName evidence="2">(northern house mosquito) hypothetical protein</fullName>
    </submittedName>
</protein>
<evidence type="ECO:0000313" key="2">
    <source>
        <dbReference type="EMBL" id="CAG6525211.1"/>
    </source>
</evidence>
<accession>A0A8D8GZ93</accession>
<proteinExistence type="predicted"/>
<dbReference type="EMBL" id="HBUE01296964">
    <property type="protein sequence ID" value="CAG6576902.1"/>
    <property type="molecule type" value="Transcribed_RNA"/>
</dbReference>
<name>A0A8D8GZ93_CULPI</name>
<sequence length="101" mass="11932">MSGWPFVTNFVSFRIHFLLTAIFLECLCVFLFVVFAVIIDYFLGFSLLFHHKSCFVYAFYSFPLVTIVGFSHVYVLYVCVFGSVFLYSCFCMFFFFTINYL</sequence>